<accession>A0A2I0JFB9</accession>
<name>A0A2I0JFB9_PUNGR</name>
<dbReference type="EMBL" id="PGOL01001733">
    <property type="protein sequence ID" value="PKI54962.1"/>
    <property type="molecule type" value="Genomic_DNA"/>
</dbReference>
<sequence length="156" mass="16718">MSISKHSPPFYDKSTAAAAILPLLLPREREVGLRVHAEPFHHRVQGGPQGLLCRHRLWNGARSSFCSVQQGRSSAAPVSCALASFGRGARGQREWFRVGSVAAAGKKVLGLRALEPRLGQLTIFSSVRLDSAAAVGTKFMGLLAFGRRSHLICGCG</sequence>
<protein>
    <submittedName>
        <fullName evidence="1">Uncharacterized protein</fullName>
    </submittedName>
</protein>
<keyword evidence="2" id="KW-1185">Reference proteome</keyword>
<dbReference type="Proteomes" id="UP000233551">
    <property type="component" value="Unassembled WGS sequence"/>
</dbReference>
<reference evidence="1 2" key="1">
    <citation type="submission" date="2017-11" db="EMBL/GenBank/DDBJ databases">
        <title>De-novo sequencing of pomegranate (Punica granatum L.) genome.</title>
        <authorList>
            <person name="Akparov Z."/>
            <person name="Amiraslanov A."/>
            <person name="Hajiyeva S."/>
            <person name="Abbasov M."/>
            <person name="Kaur K."/>
            <person name="Hamwieh A."/>
            <person name="Solovyev V."/>
            <person name="Salamov A."/>
            <person name="Braich B."/>
            <person name="Kosarev P."/>
            <person name="Mahmoud A."/>
            <person name="Hajiyev E."/>
            <person name="Babayeva S."/>
            <person name="Izzatullayeva V."/>
            <person name="Mammadov A."/>
            <person name="Mammadov A."/>
            <person name="Sharifova S."/>
            <person name="Ojaghi J."/>
            <person name="Eynullazada K."/>
            <person name="Bayramov B."/>
            <person name="Abdulazimova A."/>
            <person name="Shahmuradov I."/>
        </authorList>
    </citation>
    <scope>NUCLEOTIDE SEQUENCE [LARGE SCALE GENOMIC DNA]</scope>
    <source>
        <strain evidence="2">cv. AG2017</strain>
        <tissue evidence="1">Leaf</tissue>
    </source>
</reference>
<evidence type="ECO:0000313" key="1">
    <source>
        <dbReference type="EMBL" id="PKI54962.1"/>
    </source>
</evidence>
<organism evidence="1 2">
    <name type="scientific">Punica granatum</name>
    <name type="common">Pomegranate</name>
    <dbReference type="NCBI Taxonomy" id="22663"/>
    <lineage>
        <taxon>Eukaryota</taxon>
        <taxon>Viridiplantae</taxon>
        <taxon>Streptophyta</taxon>
        <taxon>Embryophyta</taxon>
        <taxon>Tracheophyta</taxon>
        <taxon>Spermatophyta</taxon>
        <taxon>Magnoliopsida</taxon>
        <taxon>eudicotyledons</taxon>
        <taxon>Gunneridae</taxon>
        <taxon>Pentapetalae</taxon>
        <taxon>rosids</taxon>
        <taxon>malvids</taxon>
        <taxon>Myrtales</taxon>
        <taxon>Lythraceae</taxon>
        <taxon>Punica</taxon>
    </lineage>
</organism>
<comment type="caution">
    <text evidence="1">The sequence shown here is derived from an EMBL/GenBank/DDBJ whole genome shotgun (WGS) entry which is preliminary data.</text>
</comment>
<evidence type="ECO:0000313" key="2">
    <source>
        <dbReference type="Proteomes" id="UP000233551"/>
    </source>
</evidence>
<proteinExistence type="predicted"/>
<gene>
    <name evidence="1" type="ORF">CRG98_024634</name>
</gene>
<dbReference type="AlphaFoldDB" id="A0A2I0JFB9"/>